<proteinExistence type="predicted"/>
<reference evidence="1 2" key="1">
    <citation type="submission" date="2024-06" db="EMBL/GenBank/DDBJ databases">
        <title>The Natural Products Discovery Center: Release of the First 8490 Sequenced Strains for Exploring Actinobacteria Biosynthetic Diversity.</title>
        <authorList>
            <person name="Kalkreuter E."/>
            <person name="Kautsar S.A."/>
            <person name="Yang D."/>
            <person name="Bader C.D."/>
            <person name="Teijaro C.N."/>
            <person name="Fluegel L."/>
            <person name="Davis C.M."/>
            <person name="Simpson J.R."/>
            <person name="Lauterbach L."/>
            <person name="Steele A.D."/>
            <person name="Gui C."/>
            <person name="Meng S."/>
            <person name="Li G."/>
            <person name="Viehrig K."/>
            <person name="Ye F."/>
            <person name="Su P."/>
            <person name="Kiefer A.F."/>
            <person name="Nichols A."/>
            <person name="Cepeda A.J."/>
            <person name="Yan W."/>
            <person name="Fan B."/>
            <person name="Jiang Y."/>
            <person name="Adhikari A."/>
            <person name="Zheng C.-J."/>
            <person name="Schuster L."/>
            <person name="Cowan T.M."/>
            <person name="Smanski M.J."/>
            <person name="Chevrette M.G."/>
            <person name="De Carvalho L.P.S."/>
            <person name="Shen B."/>
        </authorList>
    </citation>
    <scope>NUCLEOTIDE SEQUENCE [LARGE SCALE GENOMIC DNA]</scope>
    <source>
        <strain evidence="1 2">NPDC033843</strain>
    </source>
</reference>
<dbReference type="EMBL" id="JBEZVE010000009">
    <property type="protein sequence ID" value="MEU3782496.1"/>
    <property type="molecule type" value="Genomic_DNA"/>
</dbReference>
<dbReference type="Proteomes" id="UP001550739">
    <property type="component" value="Unassembled WGS sequence"/>
</dbReference>
<gene>
    <name evidence="1" type="ORF">AB0E89_18300</name>
</gene>
<evidence type="ECO:0000313" key="1">
    <source>
        <dbReference type="EMBL" id="MEU3782496.1"/>
    </source>
</evidence>
<sequence>MTSRRAGTSEWTAGLAKAGLVVRDGCGDPEGFIPSLVTGQLMSVPREERRGEAWADIDDPELHRKANADWYRLAVEEGLFRSEDARFFLAAGSSWVCVELRPEWDVMGEGAAGPLGSAHCRPEFTMLSLDGSVLLGATTSQFSIGTVVVKEPHRSQVLRKFAGWVVQSDSSLCGPQAKAAARRWLDDHPASGV</sequence>
<comment type="caution">
    <text evidence="1">The sequence shown here is derived from an EMBL/GenBank/DDBJ whole genome shotgun (WGS) entry which is preliminary data.</text>
</comment>
<protein>
    <submittedName>
        <fullName evidence="1">Uncharacterized protein</fullName>
    </submittedName>
</protein>
<accession>A0ABV2ZIW8</accession>
<dbReference type="RefSeq" id="WP_361703292.1">
    <property type="nucleotide sequence ID" value="NZ_JBEZVE010000009.1"/>
</dbReference>
<organism evidence="1 2">
    <name type="scientific">Streptomyces sp. 900129855</name>
    <dbReference type="NCBI Taxonomy" id="3155129"/>
    <lineage>
        <taxon>Bacteria</taxon>
        <taxon>Bacillati</taxon>
        <taxon>Actinomycetota</taxon>
        <taxon>Actinomycetes</taxon>
        <taxon>Kitasatosporales</taxon>
        <taxon>Streptomycetaceae</taxon>
        <taxon>Streptomyces</taxon>
    </lineage>
</organism>
<keyword evidence="2" id="KW-1185">Reference proteome</keyword>
<evidence type="ECO:0000313" key="2">
    <source>
        <dbReference type="Proteomes" id="UP001550739"/>
    </source>
</evidence>
<name>A0ABV2ZIW8_9ACTN</name>